<evidence type="ECO:0000313" key="1">
    <source>
        <dbReference type="EMBL" id="KPV53562.1"/>
    </source>
</evidence>
<name>A0A0P9HFM1_9CHLR</name>
<sequence>MSTRQRIAKLTAQRSQVYTNASGRPLTAAEREMVKLLTAALSTAWELRRMELAQRPPIDHELIIVAEFSVGAVLVPAYAPLAERGH</sequence>
<dbReference type="AlphaFoldDB" id="A0A0P9HFM1"/>
<feature type="non-terminal residue" evidence="1">
    <location>
        <position position="86"/>
    </location>
</feature>
<gene>
    <name evidence="1" type="ORF">SE17_08975</name>
</gene>
<protein>
    <submittedName>
        <fullName evidence="1">Uncharacterized protein</fullName>
    </submittedName>
</protein>
<dbReference type="Proteomes" id="UP000050509">
    <property type="component" value="Unassembled WGS sequence"/>
</dbReference>
<comment type="caution">
    <text evidence="1">The sequence shown here is derived from an EMBL/GenBank/DDBJ whole genome shotgun (WGS) entry which is preliminary data.</text>
</comment>
<dbReference type="EMBL" id="LJCR01000230">
    <property type="protein sequence ID" value="KPV53562.1"/>
    <property type="molecule type" value="Genomic_DNA"/>
</dbReference>
<keyword evidence="2" id="KW-1185">Reference proteome</keyword>
<evidence type="ECO:0000313" key="2">
    <source>
        <dbReference type="Proteomes" id="UP000050509"/>
    </source>
</evidence>
<accession>A0A0P9HFM1</accession>
<reference evidence="1 2" key="1">
    <citation type="submission" date="2015-09" db="EMBL/GenBank/DDBJ databases">
        <title>Draft genome sequence of Kouleothrix aurantiaca JCM 19913.</title>
        <authorList>
            <person name="Hemp J."/>
        </authorList>
    </citation>
    <scope>NUCLEOTIDE SEQUENCE [LARGE SCALE GENOMIC DNA]</scope>
    <source>
        <strain evidence="1 2">COM-B</strain>
    </source>
</reference>
<organism evidence="1 2">
    <name type="scientific">Kouleothrix aurantiaca</name>
    <dbReference type="NCBI Taxonomy" id="186479"/>
    <lineage>
        <taxon>Bacteria</taxon>
        <taxon>Bacillati</taxon>
        <taxon>Chloroflexota</taxon>
        <taxon>Chloroflexia</taxon>
        <taxon>Chloroflexales</taxon>
        <taxon>Roseiflexineae</taxon>
        <taxon>Roseiflexaceae</taxon>
        <taxon>Kouleothrix</taxon>
    </lineage>
</organism>
<proteinExistence type="predicted"/>